<dbReference type="EMBL" id="JAOCCL010000018">
    <property type="protein sequence ID" value="MDH0826572.1"/>
    <property type="molecule type" value="Genomic_DNA"/>
</dbReference>
<dbReference type="Proteomes" id="UP001160116">
    <property type="component" value="Unassembled WGS sequence"/>
</dbReference>
<evidence type="ECO:0000313" key="1">
    <source>
        <dbReference type="EMBL" id="MDH0826572.1"/>
    </source>
</evidence>
<proteinExistence type="predicted"/>
<accession>A0AA42MA47</accession>
<reference evidence="1" key="1">
    <citation type="submission" date="2022-09" db="EMBL/GenBank/DDBJ databases">
        <title>Intensive care unit water sources are persistently colonized with multi-drug resistant bacteria and are the site of extensive horizontal gene transfer of antibiotic resistance genes.</title>
        <authorList>
            <person name="Diorio-Toth L."/>
        </authorList>
    </citation>
    <scope>NUCLEOTIDE SEQUENCE</scope>
    <source>
        <strain evidence="1">GD03885</strain>
    </source>
</reference>
<sequence length="328" mass="35304">MPDIQVLTLDKVGGGLIIEPNTGELEVLVSKDPRNILKVNTTTKELFVNGYSVDVIPSENSIIWINVDILDLNIKSGMSDSSNPLQVGKDLLGNIWVRGALTNIGSALPANSIVAKIPVDCELSNYPNSYDFFQLTAIQSSLAGNSTALFLRFRDYDYQQSIAFSGNWATNVSFMINPTIIGKARYEFQGSVNGSIPNYTNATWEPVQITNANVINGLADGSYPMSVGRDADGNLWLRGAVTNNGTAVSANGVIGIIPLDYQLSGYPSVNSFIQLVAIQSLLAGNTASLFFRLKSYNNIQSFAFSGSLATGVSFMIQPTIIGRAKTPL</sequence>
<gene>
    <name evidence="1" type="ORF">N5C97_08670</name>
</gene>
<organism evidence="1 2">
    <name type="scientific">Acinetobacter johnsonii</name>
    <dbReference type="NCBI Taxonomy" id="40214"/>
    <lineage>
        <taxon>Bacteria</taxon>
        <taxon>Pseudomonadati</taxon>
        <taxon>Pseudomonadota</taxon>
        <taxon>Gammaproteobacteria</taxon>
        <taxon>Moraxellales</taxon>
        <taxon>Moraxellaceae</taxon>
        <taxon>Acinetobacter</taxon>
    </lineage>
</organism>
<evidence type="ECO:0000313" key="2">
    <source>
        <dbReference type="Proteomes" id="UP001160116"/>
    </source>
</evidence>
<protein>
    <submittedName>
        <fullName evidence="1">Uncharacterized protein</fullName>
    </submittedName>
</protein>
<comment type="caution">
    <text evidence="1">The sequence shown here is derived from an EMBL/GenBank/DDBJ whole genome shotgun (WGS) entry which is preliminary data.</text>
</comment>
<dbReference type="AlphaFoldDB" id="A0AA42MA47"/>
<name>A0AA42MA47_ACIJO</name>
<dbReference type="RefSeq" id="WP_279678985.1">
    <property type="nucleotide sequence ID" value="NZ_JAOCCL010000018.1"/>
</dbReference>